<dbReference type="PRINTS" id="PR00463">
    <property type="entry name" value="EP450I"/>
</dbReference>
<comment type="cofactor">
    <cofactor evidence="1">
        <name>FMN</name>
        <dbReference type="ChEBI" id="CHEBI:58210"/>
    </cofactor>
</comment>
<evidence type="ECO:0000256" key="14">
    <source>
        <dbReference type="ARBA" id="ARBA00023004"/>
    </source>
</evidence>
<keyword evidence="17" id="KW-1185">Reference proteome</keyword>
<comment type="cofactor">
    <cofactor evidence="2">
        <name>heme</name>
        <dbReference type="ChEBI" id="CHEBI:30413"/>
    </cofactor>
</comment>
<keyword evidence="6" id="KW-0813">Transport</keyword>
<comment type="similarity">
    <text evidence="5">In the N-terminal section; belongs to the cytochrome P450 family.</text>
</comment>
<dbReference type="Pfam" id="PF00067">
    <property type="entry name" value="p450"/>
    <property type="match status" value="1"/>
</dbReference>
<proteinExistence type="inferred from homology"/>
<gene>
    <name evidence="16" type="ORF">OH76DRAFT_1454199</name>
</gene>
<keyword evidence="9" id="KW-0288">FMN</keyword>
<dbReference type="FunFam" id="1.10.630.10:FF:000040">
    <property type="entry name" value="Bifunctional cytochrome P450/NADPH--P450 reductase"/>
    <property type="match status" value="1"/>
</dbReference>
<evidence type="ECO:0000256" key="5">
    <source>
        <dbReference type="ARBA" id="ARBA00010018"/>
    </source>
</evidence>
<dbReference type="EMBL" id="KZ857389">
    <property type="protein sequence ID" value="RDX52765.1"/>
    <property type="molecule type" value="Genomic_DNA"/>
</dbReference>
<dbReference type="OrthoDB" id="1470350at2759"/>
<dbReference type="GO" id="GO:0020037">
    <property type="term" value="F:heme binding"/>
    <property type="evidence" value="ECO:0007669"/>
    <property type="project" value="InterPro"/>
</dbReference>
<dbReference type="InterPro" id="IPR050121">
    <property type="entry name" value="Cytochrome_P450_monoxygenase"/>
</dbReference>
<keyword evidence="12" id="KW-0521">NADP</keyword>
<keyword evidence="13" id="KW-0560">Oxidoreductase</keyword>
<name>A0A371DJQ5_9APHY</name>
<sequence>MHTPIPSPPGLPFVGNVDAIDKDLPLQSLHLLAKQYGDIYQLTMFGDTRIIVNSSALMSEVSDEKRFAKKIAANSNQLRNAAGDGLFTARVPEEENWGIAHRLLMPIFTPASVCNIADDMLDIVSQLVLKWERFGANTVIDVASDFSRVTLDTICLTAMSYRLNSFYRESLHPFALAMADFLLESTKRGARSQLVQSALIAENAKYDADQKTLFSVADDILAQRRANPTDRQDILNILMYGVDKETGRGLPEKTIQYNVRHETTSGMLVFAVYYLLTKPETLRKLREEIDTKIGGRLFTTTDLNTLPYLIAVMRETLRLSPTAPARTVAPFEDVTIGGKYFVHKGQSIIVNTYDCQRDRKVWGDDADEFKPERMLDGKYEALPGGAFAWQEGQIALVTILQHFDLVMDDPHYELQLKQTLSIKPKNFNIRAVPRKDKPRLFAVPSINKQAAAKA</sequence>
<keyword evidence="10" id="KW-0479">Metal-binding</keyword>
<evidence type="ECO:0000256" key="13">
    <source>
        <dbReference type="ARBA" id="ARBA00023002"/>
    </source>
</evidence>
<keyword evidence="15" id="KW-0503">Monooxygenase</keyword>
<evidence type="ECO:0000256" key="8">
    <source>
        <dbReference type="ARBA" id="ARBA00022630"/>
    </source>
</evidence>
<evidence type="ECO:0000256" key="10">
    <source>
        <dbReference type="ARBA" id="ARBA00022723"/>
    </source>
</evidence>
<keyword evidence="11" id="KW-0274">FAD</keyword>
<keyword evidence="8" id="KW-0285">Flavoprotein</keyword>
<evidence type="ECO:0000256" key="12">
    <source>
        <dbReference type="ARBA" id="ARBA00022857"/>
    </source>
</evidence>
<dbReference type="STRING" id="139420.A0A371DJQ5"/>
<evidence type="ECO:0000256" key="11">
    <source>
        <dbReference type="ARBA" id="ARBA00022827"/>
    </source>
</evidence>
<dbReference type="PANTHER" id="PTHR24305">
    <property type="entry name" value="CYTOCHROME P450"/>
    <property type="match status" value="1"/>
</dbReference>
<dbReference type="InterPro" id="IPR002401">
    <property type="entry name" value="Cyt_P450_E_grp-I"/>
</dbReference>
<evidence type="ECO:0000313" key="17">
    <source>
        <dbReference type="Proteomes" id="UP000256964"/>
    </source>
</evidence>
<reference evidence="16 17" key="1">
    <citation type="journal article" date="2018" name="Biotechnol. Biofuels">
        <title>Integrative visual omics of the white-rot fungus Polyporus brumalis exposes the biotechnological potential of its oxidative enzymes for delignifying raw plant biomass.</title>
        <authorList>
            <person name="Miyauchi S."/>
            <person name="Rancon A."/>
            <person name="Drula E."/>
            <person name="Hage H."/>
            <person name="Chaduli D."/>
            <person name="Favel A."/>
            <person name="Grisel S."/>
            <person name="Henrissat B."/>
            <person name="Herpoel-Gimbert I."/>
            <person name="Ruiz-Duenas F.J."/>
            <person name="Chevret D."/>
            <person name="Hainaut M."/>
            <person name="Lin J."/>
            <person name="Wang M."/>
            <person name="Pangilinan J."/>
            <person name="Lipzen A."/>
            <person name="Lesage-Meessen L."/>
            <person name="Navarro D."/>
            <person name="Riley R."/>
            <person name="Grigoriev I.V."/>
            <person name="Zhou S."/>
            <person name="Raouche S."/>
            <person name="Rosso M.N."/>
        </authorList>
    </citation>
    <scope>NUCLEOTIDE SEQUENCE [LARGE SCALE GENOMIC DNA]</scope>
    <source>
        <strain evidence="16 17">BRFM 1820</strain>
    </source>
</reference>
<evidence type="ECO:0000256" key="15">
    <source>
        <dbReference type="ARBA" id="ARBA00023033"/>
    </source>
</evidence>
<dbReference type="Proteomes" id="UP000256964">
    <property type="component" value="Unassembled WGS sequence"/>
</dbReference>
<evidence type="ECO:0000256" key="3">
    <source>
        <dbReference type="ARBA" id="ARBA00001974"/>
    </source>
</evidence>
<evidence type="ECO:0000256" key="1">
    <source>
        <dbReference type="ARBA" id="ARBA00001917"/>
    </source>
</evidence>
<evidence type="ECO:0000256" key="6">
    <source>
        <dbReference type="ARBA" id="ARBA00022448"/>
    </source>
</evidence>
<dbReference type="InterPro" id="IPR036396">
    <property type="entry name" value="Cyt_P450_sf"/>
</dbReference>
<keyword evidence="7" id="KW-0349">Heme</keyword>
<evidence type="ECO:0000256" key="7">
    <source>
        <dbReference type="ARBA" id="ARBA00022617"/>
    </source>
</evidence>
<dbReference type="Gene3D" id="1.10.630.10">
    <property type="entry name" value="Cytochrome P450"/>
    <property type="match status" value="1"/>
</dbReference>
<evidence type="ECO:0000256" key="4">
    <source>
        <dbReference type="ARBA" id="ARBA00005179"/>
    </source>
</evidence>
<evidence type="ECO:0000256" key="9">
    <source>
        <dbReference type="ARBA" id="ARBA00022643"/>
    </source>
</evidence>
<dbReference type="PANTHER" id="PTHR24305:SF108">
    <property type="entry name" value="P450, PUTATIVE (EUROFUNG)-RELATED"/>
    <property type="match status" value="1"/>
</dbReference>
<protein>
    <submittedName>
        <fullName evidence="16">Cytochrome P450</fullName>
    </submittedName>
</protein>
<comment type="cofactor">
    <cofactor evidence="3">
        <name>FAD</name>
        <dbReference type="ChEBI" id="CHEBI:57692"/>
    </cofactor>
</comment>
<dbReference type="GO" id="GO:0004497">
    <property type="term" value="F:monooxygenase activity"/>
    <property type="evidence" value="ECO:0007669"/>
    <property type="project" value="UniProtKB-KW"/>
</dbReference>
<evidence type="ECO:0000256" key="2">
    <source>
        <dbReference type="ARBA" id="ARBA00001971"/>
    </source>
</evidence>
<accession>A0A371DJQ5</accession>
<comment type="pathway">
    <text evidence="4">Secondary metabolite biosynthesis.</text>
</comment>
<keyword evidence="14" id="KW-0408">Iron</keyword>
<dbReference type="SUPFAM" id="SSF48264">
    <property type="entry name" value="Cytochrome P450"/>
    <property type="match status" value="1"/>
</dbReference>
<evidence type="ECO:0000313" key="16">
    <source>
        <dbReference type="EMBL" id="RDX52765.1"/>
    </source>
</evidence>
<dbReference type="InterPro" id="IPR001128">
    <property type="entry name" value="Cyt_P450"/>
</dbReference>
<organism evidence="16 17">
    <name type="scientific">Lentinus brumalis</name>
    <dbReference type="NCBI Taxonomy" id="2498619"/>
    <lineage>
        <taxon>Eukaryota</taxon>
        <taxon>Fungi</taxon>
        <taxon>Dikarya</taxon>
        <taxon>Basidiomycota</taxon>
        <taxon>Agaricomycotina</taxon>
        <taxon>Agaricomycetes</taxon>
        <taxon>Polyporales</taxon>
        <taxon>Polyporaceae</taxon>
        <taxon>Lentinus</taxon>
    </lineage>
</organism>
<dbReference type="GO" id="GO:0005506">
    <property type="term" value="F:iron ion binding"/>
    <property type="evidence" value="ECO:0007669"/>
    <property type="project" value="InterPro"/>
</dbReference>
<dbReference type="GO" id="GO:0016705">
    <property type="term" value="F:oxidoreductase activity, acting on paired donors, with incorporation or reduction of molecular oxygen"/>
    <property type="evidence" value="ECO:0007669"/>
    <property type="project" value="InterPro"/>
</dbReference>
<dbReference type="AlphaFoldDB" id="A0A371DJQ5"/>